<proteinExistence type="predicted"/>
<keyword evidence="1" id="KW-0812">Transmembrane</keyword>
<dbReference type="EMBL" id="KI546166">
    <property type="protein sequence ID" value="EST41906.1"/>
    <property type="molecule type" value="Genomic_DNA"/>
</dbReference>
<dbReference type="AlphaFoldDB" id="V6LDY7"/>
<accession>V6LDY7</accession>
<evidence type="ECO:0000313" key="2">
    <source>
        <dbReference type="EMBL" id="EST41906.1"/>
    </source>
</evidence>
<reference evidence="2" key="1">
    <citation type="journal article" date="2014" name="PLoS Genet.">
        <title>The Genome of Spironucleus salmonicida Highlights a Fish Pathogen Adapted to Fluctuating Environments.</title>
        <authorList>
            <person name="Xu F."/>
            <person name="Jerlstrom-Hultqvist J."/>
            <person name="Einarsson E."/>
            <person name="Astvaldsson A."/>
            <person name="Svard S.G."/>
            <person name="Andersson J.O."/>
        </authorList>
    </citation>
    <scope>NUCLEOTIDE SEQUENCE</scope>
</reference>
<feature type="transmembrane region" description="Helical" evidence="1">
    <location>
        <begin position="12"/>
        <end position="29"/>
    </location>
</feature>
<keyword evidence="1" id="KW-1133">Transmembrane helix</keyword>
<protein>
    <submittedName>
        <fullName evidence="2">Uncharacterized protein</fullName>
    </submittedName>
</protein>
<gene>
    <name evidence="2" type="ORF">SS50377_18209</name>
</gene>
<sequence>MVKLVTTFLSTFLFYGKFTFNVALQAFIIRGARRAKLWTYVLLAHYWNEQQIM</sequence>
<organism evidence="2">
    <name type="scientific">Spironucleus salmonicida</name>
    <dbReference type="NCBI Taxonomy" id="348837"/>
    <lineage>
        <taxon>Eukaryota</taxon>
        <taxon>Metamonada</taxon>
        <taxon>Diplomonadida</taxon>
        <taxon>Hexamitidae</taxon>
        <taxon>Hexamitinae</taxon>
        <taxon>Spironucleus</taxon>
    </lineage>
</organism>
<evidence type="ECO:0000256" key="1">
    <source>
        <dbReference type="SAM" id="Phobius"/>
    </source>
</evidence>
<name>V6LDY7_9EUKA</name>
<keyword evidence="1" id="KW-0472">Membrane</keyword>